<accession>A0A0V0YYT3</accession>
<evidence type="ECO:0000313" key="1">
    <source>
        <dbReference type="EMBL" id="KRY05361.1"/>
    </source>
</evidence>
<keyword evidence="2" id="KW-1185">Reference proteome</keyword>
<organism evidence="1 2">
    <name type="scientific">Trichinella patagoniensis</name>
    <dbReference type="NCBI Taxonomy" id="990121"/>
    <lineage>
        <taxon>Eukaryota</taxon>
        <taxon>Metazoa</taxon>
        <taxon>Ecdysozoa</taxon>
        <taxon>Nematoda</taxon>
        <taxon>Enoplea</taxon>
        <taxon>Dorylaimia</taxon>
        <taxon>Trichinellida</taxon>
        <taxon>Trichinellidae</taxon>
        <taxon>Trichinella</taxon>
    </lineage>
</organism>
<sequence>MALIVVFCQNDRLQMIIVYKLSRTKGLPLGNT</sequence>
<dbReference type="EMBL" id="JYDQ01001354">
    <property type="protein sequence ID" value="KRY05361.1"/>
    <property type="molecule type" value="Genomic_DNA"/>
</dbReference>
<name>A0A0V0YYT3_9BILA</name>
<comment type="caution">
    <text evidence="1">The sequence shown here is derived from an EMBL/GenBank/DDBJ whole genome shotgun (WGS) entry which is preliminary data.</text>
</comment>
<dbReference type="Proteomes" id="UP000054783">
    <property type="component" value="Unassembled WGS sequence"/>
</dbReference>
<gene>
    <name evidence="1" type="ORF">T12_5536</name>
</gene>
<proteinExistence type="predicted"/>
<reference evidence="1 2" key="1">
    <citation type="submission" date="2015-01" db="EMBL/GenBank/DDBJ databases">
        <title>Evolution of Trichinella species and genotypes.</title>
        <authorList>
            <person name="Korhonen P.K."/>
            <person name="Edoardo P."/>
            <person name="Giuseppe L.R."/>
            <person name="Gasser R.B."/>
        </authorList>
    </citation>
    <scope>NUCLEOTIDE SEQUENCE [LARGE SCALE GENOMIC DNA]</scope>
    <source>
        <strain evidence="1">ISS2496</strain>
    </source>
</reference>
<dbReference type="AlphaFoldDB" id="A0A0V0YYT3"/>
<protein>
    <submittedName>
        <fullName evidence="1">Uncharacterized protein</fullName>
    </submittedName>
</protein>
<evidence type="ECO:0000313" key="2">
    <source>
        <dbReference type="Proteomes" id="UP000054783"/>
    </source>
</evidence>